<sequence length="101" mass="11436">VMSDVVCQSTAICLLPRSGRVPASDNDGIPVHRIEFYNSCFFLLQSYKSRESQRNQNSIGSLNLNLGAEVFAEDKFLLLENRSEIASISTEMMREFERTGR</sequence>
<accession>A0A151WR51</accession>
<feature type="non-terminal residue" evidence="1">
    <location>
        <position position="1"/>
    </location>
</feature>
<reference evidence="1 2" key="1">
    <citation type="submission" date="2015-09" db="EMBL/GenBank/DDBJ databases">
        <title>Trachymyrmex zeteki WGS genome.</title>
        <authorList>
            <person name="Nygaard S."/>
            <person name="Hu H."/>
            <person name="Boomsma J."/>
            <person name="Zhang G."/>
        </authorList>
    </citation>
    <scope>NUCLEOTIDE SEQUENCE [LARGE SCALE GENOMIC DNA]</scope>
    <source>
        <strain evidence="1">Tzet28-1</strain>
        <tissue evidence="1">Whole body</tissue>
    </source>
</reference>
<proteinExistence type="predicted"/>
<dbReference type="Proteomes" id="UP000075809">
    <property type="component" value="Unassembled WGS sequence"/>
</dbReference>
<protein>
    <submittedName>
        <fullName evidence="1">Uncharacterized protein</fullName>
    </submittedName>
</protein>
<dbReference type="EMBL" id="KQ982807">
    <property type="protein sequence ID" value="KYQ50382.1"/>
    <property type="molecule type" value="Genomic_DNA"/>
</dbReference>
<name>A0A151WR51_9HYME</name>
<keyword evidence="2" id="KW-1185">Reference proteome</keyword>
<evidence type="ECO:0000313" key="2">
    <source>
        <dbReference type="Proteomes" id="UP000075809"/>
    </source>
</evidence>
<dbReference type="AlphaFoldDB" id="A0A151WR51"/>
<evidence type="ECO:0000313" key="1">
    <source>
        <dbReference type="EMBL" id="KYQ50382.1"/>
    </source>
</evidence>
<gene>
    <name evidence="1" type="ORF">ALC60_10499</name>
</gene>
<organism evidence="1 2">
    <name type="scientific">Mycetomoellerius zeteki</name>
    <dbReference type="NCBI Taxonomy" id="64791"/>
    <lineage>
        <taxon>Eukaryota</taxon>
        <taxon>Metazoa</taxon>
        <taxon>Ecdysozoa</taxon>
        <taxon>Arthropoda</taxon>
        <taxon>Hexapoda</taxon>
        <taxon>Insecta</taxon>
        <taxon>Pterygota</taxon>
        <taxon>Neoptera</taxon>
        <taxon>Endopterygota</taxon>
        <taxon>Hymenoptera</taxon>
        <taxon>Apocrita</taxon>
        <taxon>Aculeata</taxon>
        <taxon>Formicoidea</taxon>
        <taxon>Formicidae</taxon>
        <taxon>Myrmicinae</taxon>
        <taxon>Mycetomoellerius</taxon>
    </lineage>
</organism>